<evidence type="ECO:0000259" key="12">
    <source>
        <dbReference type="Pfam" id="PF02771"/>
    </source>
</evidence>
<dbReference type="FunFam" id="2.40.110.10:FF:000031">
    <property type="entry name" value="Acyl-CoA dehydrogenase, putative"/>
    <property type="match status" value="1"/>
</dbReference>
<evidence type="ECO:0000256" key="6">
    <source>
        <dbReference type="ARBA" id="ARBA00051388"/>
    </source>
</evidence>
<dbReference type="InterPro" id="IPR037069">
    <property type="entry name" value="AcylCoA_DH/ox_N_sf"/>
</dbReference>
<dbReference type="Gene3D" id="1.20.140.10">
    <property type="entry name" value="Butyryl-CoA Dehydrogenase, subunit A, domain 3"/>
    <property type="match status" value="1"/>
</dbReference>
<name>A0A9D2REZ9_9BURK</name>
<reference evidence="14" key="1">
    <citation type="journal article" date="2021" name="PeerJ">
        <title>Extensive microbial diversity within the chicken gut microbiome revealed by metagenomics and culture.</title>
        <authorList>
            <person name="Gilroy R."/>
            <person name="Ravi A."/>
            <person name="Getino M."/>
            <person name="Pursley I."/>
            <person name="Horton D.L."/>
            <person name="Alikhan N.F."/>
            <person name="Baker D."/>
            <person name="Gharbi K."/>
            <person name="Hall N."/>
            <person name="Watson M."/>
            <person name="Adriaenssens E.M."/>
            <person name="Foster-Nyarko E."/>
            <person name="Jarju S."/>
            <person name="Secka A."/>
            <person name="Antonio M."/>
            <person name="Oren A."/>
            <person name="Chaudhuri R.R."/>
            <person name="La Ragione R."/>
            <person name="Hildebrand F."/>
            <person name="Pallen M.J."/>
        </authorList>
    </citation>
    <scope>NUCLEOTIDE SEQUENCE</scope>
    <source>
        <strain evidence="14">9264</strain>
    </source>
</reference>
<accession>A0A9D2REZ9</accession>
<dbReference type="PANTHER" id="PTHR42803">
    <property type="entry name" value="ACYL-COA DEHYDROGENASE"/>
    <property type="match status" value="1"/>
</dbReference>
<comment type="cofactor">
    <cofactor evidence="1">
        <name>FAD</name>
        <dbReference type="ChEBI" id="CHEBI:57692"/>
    </cofactor>
</comment>
<evidence type="ECO:0000256" key="2">
    <source>
        <dbReference type="ARBA" id="ARBA00009347"/>
    </source>
</evidence>
<keyword evidence="5" id="KW-0560">Oxidoreductase</keyword>
<dbReference type="GO" id="GO:0016627">
    <property type="term" value="F:oxidoreductase activity, acting on the CH-CH group of donors"/>
    <property type="evidence" value="ECO:0007669"/>
    <property type="project" value="InterPro"/>
</dbReference>
<feature type="domain" description="Acetyl-CoA dehydrogenase-like C-terminal" evidence="13">
    <location>
        <begin position="494"/>
        <end position="599"/>
    </location>
</feature>
<evidence type="ECO:0000256" key="9">
    <source>
        <dbReference type="ARBA" id="ARBA00069043"/>
    </source>
</evidence>
<dbReference type="InterPro" id="IPR013786">
    <property type="entry name" value="AcylCoA_DH/ox_N"/>
</dbReference>
<comment type="function">
    <text evidence="7">Involved in the assimilation of dimethylsulphoniopropionate (DMSP), an important compound in the fixation of carbon in marine phytoplankton, by mediating the conversion of 3-(methylthio)propanoyl-CoA (MMPA-CoA) to 3-(methylthio)acryloyl-CoA (MTA-CoA).</text>
</comment>
<evidence type="ECO:0000259" key="11">
    <source>
        <dbReference type="Pfam" id="PF02770"/>
    </source>
</evidence>
<dbReference type="PANTHER" id="PTHR42803:SF1">
    <property type="entry name" value="BROAD-SPECIFICITY LINEAR ACYL-COA DEHYDROGENASE FADE5"/>
    <property type="match status" value="1"/>
</dbReference>
<evidence type="ECO:0000256" key="5">
    <source>
        <dbReference type="ARBA" id="ARBA00023002"/>
    </source>
</evidence>
<evidence type="ECO:0000313" key="15">
    <source>
        <dbReference type="Proteomes" id="UP000823889"/>
    </source>
</evidence>
<dbReference type="Pfam" id="PF02770">
    <property type="entry name" value="Acyl-CoA_dh_M"/>
    <property type="match status" value="1"/>
</dbReference>
<proteinExistence type="inferred from homology"/>
<protein>
    <recommendedName>
        <fullName evidence="9">3-methylmercaptopropionyl-CoA dehydrogenase</fullName>
        <ecNumber evidence="8">1.3.99.41</ecNumber>
    </recommendedName>
</protein>
<evidence type="ECO:0000256" key="4">
    <source>
        <dbReference type="ARBA" id="ARBA00022827"/>
    </source>
</evidence>
<dbReference type="SUPFAM" id="SSF47203">
    <property type="entry name" value="Acyl-CoA dehydrogenase C-terminal domain-like"/>
    <property type="match status" value="1"/>
</dbReference>
<dbReference type="EC" id="1.3.99.41" evidence="8"/>
<dbReference type="InterPro" id="IPR036250">
    <property type="entry name" value="AcylCo_DH-like_C"/>
</dbReference>
<evidence type="ECO:0000256" key="8">
    <source>
        <dbReference type="ARBA" id="ARBA00066694"/>
    </source>
</evidence>
<dbReference type="Gene3D" id="2.40.110.10">
    <property type="entry name" value="Butyryl-CoA Dehydrogenase, subunit A, domain 2"/>
    <property type="match status" value="1"/>
</dbReference>
<gene>
    <name evidence="14" type="ORF">H9906_01095</name>
</gene>
<evidence type="ECO:0000313" key="14">
    <source>
        <dbReference type="EMBL" id="HJD43610.1"/>
    </source>
</evidence>
<dbReference type="Gene3D" id="1.10.540.10">
    <property type="entry name" value="Acyl-CoA dehydrogenase/oxidase, N-terminal domain"/>
    <property type="match status" value="1"/>
</dbReference>
<dbReference type="InterPro" id="IPR052166">
    <property type="entry name" value="Diverse_Acyl-CoA_DH"/>
</dbReference>
<dbReference type="Pfam" id="PF12806">
    <property type="entry name" value="Acyl-CoA_dh_C"/>
    <property type="match status" value="1"/>
</dbReference>
<reference evidence="14" key="2">
    <citation type="submission" date="2021-04" db="EMBL/GenBank/DDBJ databases">
        <authorList>
            <person name="Gilroy R."/>
        </authorList>
    </citation>
    <scope>NUCLEOTIDE SEQUENCE</scope>
    <source>
        <strain evidence="14">9264</strain>
    </source>
</reference>
<dbReference type="AlphaFoldDB" id="A0A9D2REZ9"/>
<keyword evidence="3" id="KW-0285">Flavoprotein</keyword>
<comment type="catalytic activity">
    <reaction evidence="6">
        <text>3-(methylsulfanyl)propanoyl-CoA + oxidized [electron-transfer flavoprotein] + H(+) = 3-(methylsulfanyl)acryloyl-CoA + reduced [electron-transfer flavoprotein]</text>
        <dbReference type="Rhea" id="RHEA:52612"/>
        <dbReference type="Rhea" id="RHEA-COMP:10685"/>
        <dbReference type="Rhea" id="RHEA-COMP:10686"/>
        <dbReference type="ChEBI" id="CHEBI:15378"/>
        <dbReference type="ChEBI" id="CHEBI:57692"/>
        <dbReference type="ChEBI" id="CHEBI:58307"/>
        <dbReference type="ChEBI" id="CHEBI:82815"/>
        <dbReference type="ChEBI" id="CHEBI:84994"/>
        <dbReference type="EC" id="1.3.99.41"/>
    </reaction>
    <physiologicalReaction direction="left-to-right" evidence="6">
        <dbReference type="Rhea" id="RHEA:52613"/>
    </physiologicalReaction>
</comment>
<evidence type="ECO:0000256" key="7">
    <source>
        <dbReference type="ARBA" id="ARBA00058683"/>
    </source>
</evidence>
<dbReference type="EMBL" id="DWUQ01000021">
    <property type="protein sequence ID" value="HJD43610.1"/>
    <property type="molecule type" value="Genomic_DNA"/>
</dbReference>
<feature type="domain" description="Acyl-CoA dehydrogenase/oxidase C-terminal" evidence="10">
    <location>
        <begin position="289"/>
        <end position="453"/>
    </location>
</feature>
<organism evidence="14 15">
    <name type="scientific">Candidatus Paenalcaligenes intestinipullorum</name>
    <dbReference type="NCBI Taxonomy" id="2838718"/>
    <lineage>
        <taxon>Bacteria</taxon>
        <taxon>Pseudomonadati</taxon>
        <taxon>Pseudomonadota</taxon>
        <taxon>Betaproteobacteria</taxon>
        <taxon>Burkholderiales</taxon>
        <taxon>Alcaligenaceae</taxon>
        <taxon>Paenalcaligenes</taxon>
    </lineage>
</organism>
<sequence>MSYKVPSDDINFVVRYLADLPMVLQLPGFEEFTTELCDAILEENARFVQEQIAPLNAPADRTGAQLQDGQVTTAQGFKDALAAYTASGWQGLQHPGEYGGQGLPKLLHAVVTENLNAASLAFALCPLLTDGVIEALHAAASPELKNAYIPPLIEGRWTGTMNLTEPQAGSDLALLRTRATPQPDGSYRIQGEKIFITYGEHDLSENIIHLVLARTPDAPPGVKGISLFLVPKFLVNQDGSLGARNDVWCARLEEKLGIHASPTAELLYGSGKGEVGEGGAVGYLVGETNKGLQYMFIMMNAARYAVGLQGVAVAERAWQMAQQYAHERKQGQSVTGGSDTVVIAQHPDVDRLLQTMRGLVEGSRALAYWAASAEDVARQHQDPQWAQRSQALYEFLVPVIKGFATEMSVEVTSLAMQVYGGMGYIEETGIAQLYRDARILPIYEGTTAIQANDFIGRKLLRDKGLVALSIQALVQMTVDQLQERLAEGSLAPEQQVALKQIHQQLTASLADYGQGVKTILTEFAEHPKAAFYGSVPILMLTGTLLAGWQLARSAVLVTQVTDSNMSAEYRAQKLATAVFYSATVLPRTHSYLATIQAGTVLEQFHAQTL</sequence>
<dbReference type="InterPro" id="IPR025878">
    <property type="entry name" value="Acyl-CoA_dh-like_C_dom"/>
</dbReference>
<dbReference type="GO" id="GO:0050660">
    <property type="term" value="F:flavin adenine dinucleotide binding"/>
    <property type="evidence" value="ECO:0007669"/>
    <property type="project" value="InterPro"/>
</dbReference>
<dbReference type="InterPro" id="IPR046373">
    <property type="entry name" value="Acyl-CoA_Oxase/DH_mid-dom_sf"/>
</dbReference>
<evidence type="ECO:0000259" key="13">
    <source>
        <dbReference type="Pfam" id="PF12806"/>
    </source>
</evidence>
<evidence type="ECO:0000256" key="3">
    <source>
        <dbReference type="ARBA" id="ARBA00022630"/>
    </source>
</evidence>
<evidence type="ECO:0000256" key="1">
    <source>
        <dbReference type="ARBA" id="ARBA00001974"/>
    </source>
</evidence>
<feature type="domain" description="Acyl-CoA oxidase/dehydrogenase middle" evidence="11">
    <location>
        <begin position="161"/>
        <end position="266"/>
    </location>
</feature>
<dbReference type="Proteomes" id="UP000823889">
    <property type="component" value="Unassembled WGS sequence"/>
</dbReference>
<evidence type="ECO:0000259" key="10">
    <source>
        <dbReference type="Pfam" id="PF00441"/>
    </source>
</evidence>
<comment type="similarity">
    <text evidence="2">Belongs to the acyl-CoA dehydrogenase family.</text>
</comment>
<comment type="caution">
    <text evidence="14">The sequence shown here is derived from an EMBL/GenBank/DDBJ whole genome shotgun (WGS) entry which is preliminary data.</text>
</comment>
<dbReference type="InterPro" id="IPR009075">
    <property type="entry name" value="AcylCo_DH/oxidase_C"/>
</dbReference>
<dbReference type="SUPFAM" id="SSF56645">
    <property type="entry name" value="Acyl-CoA dehydrogenase NM domain-like"/>
    <property type="match status" value="1"/>
</dbReference>
<keyword evidence="4" id="KW-0274">FAD</keyword>
<dbReference type="Pfam" id="PF00441">
    <property type="entry name" value="Acyl-CoA_dh_1"/>
    <property type="match status" value="1"/>
</dbReference>
<dbReference type="Pfam" id="PF02771">
    <property type="entry name" value="Acyl-CoA_dh_N"/>
    <property type="match status" value="1"/>
</dbReference>
<dbReference type="InterPro" id="IPR006091">
    <property type="entry name" value="Acyl-CoA_Oxase/DH_mid-dom"/>
</dbReference>
<dbReference type="InterPro" id="IPR009100">
    <property type="entry name" value="AcylCoA_DH/oxidase_NM_dom_sf"/>
</dbReference>
<feature type="domain" description="Acyl-CoA dehydrogenase/oxidase N-terminal" evidence="12">
    <location>
        <begin position="38"/>
        <end position="155"/>
    </location>
</feature>